<proteinExistence type="evidence at protein level"/>
<dbReference type="PIR" id="S38738">
    <property type="entry name" value="S38738"/>
</dbReference>
<name>Q9S8Q6_SPIOL</name>
<dbReference type="AlphaFoldDB" id="Q9S8Q6"/>
<keyword id="KW-0903">Direct protein sequencing</keyword>
<organism>
    <name type="scientific">Spinacia oleracea</name>
    <name type="common">Spinach</name>
    <dbReference type="NCBI Taxonomy" id="3562"/>
    <lineage>
        <taxon>Eukaryota</taxon>
        <taxon>Viridiplantae</taxon>
        <taxon>Streptophyta</taxon>
        <taxon>Embryophyta</taxon>
        <taxon>Tracheophyta</taxon>
        <taxon>Spermatophyta</taxon>
        <taxon>Magnoliopsida</taxon>
        <taxon>eudicotyledons</taxon>
        <taxon>Gunneridae</taxon>
        <taxon>Pentapetalae</taxon>
        <taxon>Caryophyllales</taxon>
        <taxon>Chenopodiaceae</taxon>
        <taxon>Chenopodioideae</taxon>
        <taxon>Anserineae</taxon>
        <taxon>Spinacia</taxon>
    </lineage>
</organism>
<accession>Q9S8Q6</accession>
<sequence>GITCGNVSSKLAPCIGYLNGGPL</sequence>
<protein>
    <submittedName>
        <fullName>Lipid transfer protein</fullName>
    </submittedName>
</protein>
<reference key="1">
    <citation type="journal article" date="1993" name="FEBS Lett.">
        <title>Purification and antipathogenic activity of lipid transfer proteins (LTPs) from the leaves of Arabidopsis and spinach.</title>
        <authorList>
            <person name="Segura A."/>
            <person name="Moreno M."/>
            <person name="Garcia-Olmedo F."/>
        </authorList>
    </citation>
    <scope>PROTEIN SEQUENCE</scope>
</reference>